<feature type="region of interest" description="Disordered" evidence="1">
    <location>
        <begin position="20"/>
        <end position="103"/>
    </location>
</feature>
<name>A0ABR1Q657_9PEZI</name>
<feature type="compositionally biased region" description="Basic and acidic residues" evidence="1">
    <location>
        <begin position="80"/>
        <end position="90"/>
    </location>
</feature>
<reference evidence="2 3" key="1">
    <citation type="submission" date="2023-01" db="EMBL/GenBank/DDBJ databases">
        <title>Analysis of 21 Apiospora genomes using comparative genomics revels a genus with tremendous synthesis potential of carbohydrate active enzymes and secondary metabolites.</title>
        <authorList>
            <person name="Sorensen T."/>
        </authorList>
    </citation>
    <scope>NUCLEOTIDE SEQUENCE [LARGE SCALE GENOMIC DNA]</scope>
    <source>
        <strain evidence="2 3">CBS 24483</strain>
    </source>
</reference>
<feature type="region of interest" description="Disordered" evidence="1">
    <location>
        <begin position="182"/>
        <end position="262"/>
    </location>
</feature>
<comment type="caution">
    <text evidence="2">The sequence shown here is derived from an EMBL/GenBank/DDBJ whole genome shotgun (WGS) entry which is preliminary data.</text>
</comment>
<keyword evidence="3" id="KW-1185">Reference proteome</keyword>
<evidence type="ECO:0000313" key="2">
    <source>
        <dbReference type="EMBL" id="KAK7947033.1"/>
    </source>
</evidence>
<evidence type="ECO:0000313" key="3">
    <source>
        <dbReference type="Proteomes" id="UP001391051"/>
    </source>
</evidence>
<dbReference type="GeneID" id="92080638"/>
<protein>
    <submittedName>
        <fullName evidence="2">Uncharacterized protein</fullName>
    </submittedName>
</protein>
<sequence length="262" mass="28593">MCRYRVQFHFYHRCKLIDLEPDRNDEPGQDQAPAEDVPQPEPVREPGAGPSAPPSRFLNMGIGSLFASRGGRTNGGPVEMPERQAQREPQAEQEPQAEPVVEGPKQPHIIKETFILQCAEAQANNDLAGAQDKRHCPGLTPMSGYDPDQEPDELRTPANTPCPVCEAIERATNEALDTKLVEPWRGPTTEEAAPANPQVQDNGNLGPPRGNQGRRPDEEATTTMGGKGESQESLENRGPSLGIRGEDGDMMMNVDIAGSMRR</sequence>
<gene>
    <name evidence="2" type="ORF">PG986_011354</name>
</gene>
<evidence type="ECO:0000256" key="1">
    <source>
        <dbReference type="SAM" id="MobiDB-lite"/>
    </source>
</evidence>
<dbReference type="Proteomes" id="UP001391051">
    <property type="component" value="Unassembled WGS sequence"/>
</dbReference>
<organism evidence="2 3">
    <name type="scientific">Apiospora aurea</name>
    <dbReference type="NCBI Taxonomy" id="335848"/>
    <lineage>
        <taxon>Eukaryota</taxon>
        <taxon>Fungi</taxon>
        <taxon>Dikarya</taxon>
        <taxon>Ascomycota</taxon>
        <taxon>Pezizomycotina</taxon>
        <taxon>Sordariomycetes</taxon>
        <taxon>Xylariomycetidae</taxon>
        <taxon>Amphisphaeriales</taxon>
        <taxon>Apiosporaceae</taxon>
        <taxon>Apiospora</taxon>
    </lineage>
</organism>
<dbReference type="EMBL" id="JAQQWE010000007">
    <property type="protein sequence ID" value="KAK7947033.1"/>
    <property type="molecule type" value="Genomic_DNA"/>
</dbReference>
<accession>A0ABR1Q657</accession>
<feature type="region of interest" description="Disordered" evidence="1">
    <location>
        <begin position="129"/>
        <end position="158"/>
    </location>
</feature>
<dbReference type="RefSeq" id="XP_066697067.1">
    <property type="nucleotide sequence ID" value="XM_066847576.1"/>
</dbReference>
<proteinExistence type="predicted"/>